<dbReference type="OrthoDB" id="9801235at2"/>
<dbReference type="InterPro" id="IPR003775">
    <property type="entry name" value="Flagellar_assembly_factor_FliW"/>
</dbReference>
<comment type="function">
    <text evidence="5">Acts as an anti-CsrA protein, binds CsrA and prevents it from repressing translation of its target genes, one of which is flagellin. Binds to flagellin and participates in the assembly of the flagellum.</text>
</comment>
<keyword evidence="1 5" id="KW-0963">Cytoplasm</keyword>
<dbReference type="Gene3D" id="2.30.290.10">
    <property type="entry name" value="BH3618-like"/>
    <property type="match status" value="1"/>
</dbReference>
<proteinExistence type="inferred from homology"/>
<dbReference type="HOGENOM" id="CLU_112356_0_2_9"/>
<keyword evidence="4 5" id="KW-0143">Chaperone</keyword>
<dbReference type="PATRIC" id="fig|86416.3.peg.2947"/>
<dbReference type="GO" id="GO:0044780">
    <property type="term" value="P:bacterial-type flagellum assembly"/>
    <property type="evidence" value="ECO:0007669"/>
    <property type="project" value="UniProtKB-UniRule"/>
</dbReference>
<reference evidence="6 7" key="1">
    <citation type="submission" date="2012-01" db="EMBL/GenBank/DDBJ databases">
        <title>Complete sequence of chromosome of Clostridium pasteurianum BC1.</title>
        <authorList>
            <consortium name="US DOE Joint Genome Institute"/>
            <person name="Lucas S."/>
            <person name="Han J."/>
            <person name="Lapidus A."/>
            <person name="Cheng J.-F."/>
            <person name="Goodwin L."/>
            <person name="Pitluck S."/>
            <person name="Peters L."/>
            <person name="Mikhailova N."/>
            <person name="Teshima H."/>
            <person name="Detter J.C."/>
            <person name="Han C."/>
            <person name="Tapia R."/>
            <person name="Land M."/>
            <person name="Hauser L."/>
            <person name="Kyrpides N."/>
            <person name="Ivanova N."/>
            <person name="Pagani I."/>
            <person name="Dunn J."/>
            <person name="Taghavi S."/>
            <person name="Francis A."/>
            <person name="van der Lelie D."/>
            <person name="Woyke T."/>
        </authorList>
    </citation>
    <scope>NUCLEOTIDE SEQUENCE [LARGE SCALE GENOMIC DNA]</scope>
    <source>
        <strain evidence="6 7">BC1</strain>
    </source>
</reference>
<dbReference type="GO" id="GO:0005737">
    <property type="term" value="C:cytoplasm"/>
    <property type="evidence" value="ECO:0007669"/>
    <property type="project" value="UniProtKB-SubCell"/>
</dbReference>
<dbReference type="Pfam" id="PF02623">
    <property type="entry name" value="FliW"/>
    <property type="match status" value="1"/>
</dbReference>
<comment type="subunit">
    <text evidence="5">Interacts with translational regulator CsrA and flagellin(s).</text>
</comment>
<evidence type="ECO:0000256" key="1">
    <source>
        <dbReference type="ARBA" id="ARBA00022490"/>
    </source>
</evidence>
<protein>
    <recommendedName>
        <fullName evidence="5">Flagellar assembly factor FliW</fullName>
    </recommendedName>
</protein>
<comment type="subcellular location">
    <subcellularLocation>
        <location evidence="5">Cytoplasm</location>
    </subcellularLocation>
</comment>
<dbReference type="NCBIfam" id="NF009793">
    <property type="entry name" value="PRK13285.1-1"/>
    <property type="match status" value="1"/>
</dbReference>
<dbReference type="STRING" id="86416.Clopa_2962"/>
<dbReference type="AlphaFoldDB" id="R4KDU9"/>
<evidence type="ECO:0000256" key="5">
    <source>
        <dbReference type="HAMAP-Rule" id="MF_01185"/>
    </source>
</evidence>
<name>R4KDU9_CLOPA</name>
<sequence length="141" mass="16464">MELITKYHGTIEYKEEEIIYFKKGIPGFQNLKKFVLLPVEENDFFSVLHSVEDNNIGFIVVSSFNVKKDYEIELNDTVLKELNIKEEKDVSIFNTVTLNSEVSKITSNLKAPILINIKDRLGEQIILNDEKYEIKYPLFKE</sequence>
<dbReference type="HAMAP" id="MF_01185">
    <property type="entry name" value="FliW"/>
    <property type="match status" value="1"/>
</dbReference>
<dbReference type="Proteomes" id="UP000013523">
    <property type="component" value="Chromosome"/>
</dbReference>
<keyword evidence="2 5" id="KW-1005">Bacterial flagellum biogenesis</keyword>
<keyword evidence="3 5" id="KW-0810">Translation regulation</keyword>
<dbReference type="PANTHER" id="PTHR39190">
    <property type="entry name" value="FLAGELLAR ASSEMBLY FACTOR FLIW"/>
    <property type="match status" value="1"/>
</dbReference>
<accession>R4KDU9</accession>
<evidence type="ECO:0000256" key="2">
    <source>
        <dbReference type="ARBA" id="ARBA00022795"/>
    </source>
</evidence>
<evidence type="ECO:0000313" key="7">
    <source>
        <dbReference type="Proteomes" id="UP000013523"/>
    </source>
</evidence>
<dbReference type="InterPro" id="IPR024046">
    <property type="entry name" value="Flagellar_assmbl_FliW_dom_sf"/>
</dbReference>
<dbReference type="KEGG" id="cpas:Clopa_2962"/>
<dbReference type="SUPFAM" id="SSF141457">
    <property type="entry name" value="BH3618-like"/>
    <property type="match status" value="1"/>
</dbReference>
<comment type="similarity">
    <text evidence="5">Belongs to the FliW family.</text>
</comment>
<dbReference type="RefSeq" id="WP_015616087.1">
    <property type="nucleotide sequence ID" value="NC_021182.1"/>
</dbReference>
<dbReference type="EMBL" id="CP003261">
    <property type="protein sequence ID" value="AGK97795.1"/>
    <property type="molecule type" value="Genomic_DNA"/>
</dbReference>
<evidence type="ECO:0000313" key="6">
    <source>
        <dbReference type="EMBL" id="AGK97795.1"/>
    </source>
</evidence>
<dbReference type="PANTHER" id="PTHR39190:SF1">
    <property type="entry name" value="FLAGELLAR ASSEMBLY FACTOR FLIW"/>
    <property type="match status" value="1"/>
</dbReference>
<gene>
    <name evidence="5" type="primary">fliW</name>
    <name evidence="6" type="ORF">Clopa_2962</name>
</gene>
<dbReference type="eggNOG" id="COG1699">
    <property type="taxonomic scope" value="Bacteria"/>
</dbReference>
<evidence type="ECO:0000256" key="3">
    <source>
        <dbReference type="ARBA" id="ARBA00022845"/>
    </source>
</evidence>
<evidence type="ECO:0000256" key="4">
    <source>
        <dbReference type="ARBA" id="ARBA00023186"/>
    </source>
</evidence>
<dbReference type="GO" id="GO:0006417">
    <property type="term" value="P:regulation of translation"/>
    <property type="evidence" value="ECO:0007669"/>
    <property type="project" value="UniProtKB-KW"/>
</dbReference>
<organism evidence="6 7">
    <name type="scientific">Clostridium pasteurianum BC1</name>
    <dbReference type="NCBI Taxonomy" id="86416"/>
    <lineage>
        <taxon>Bacteria</taxon>
        <taxon>Bacillati</taxon>
        <taxon>Bacillota</taxon>
        <taxon>Clostridia</taxon>
        <taxon>Eubacteriales</taxon>
        <taxon>Clostridiaceae</taxon>
        <taxon>Clostridium</taxon>
    </lineage>
</organism>
<keyword evidence="7" id="KW-1185">Reference proteome</keyword>